<dbReference type="Gene3D" id="3.40.630.30">
    <property type="match status" value="1"/>
</dbReference>
<keyword evidence="1" id="KW-0812">Transmembrane</keyword>
<proteinExistence type="predicted"/>
<feature type="non-terminal residue" evidence="2">
    <location>
        <position position="133"/>
    </location>
</feature>
<dbReference type="EMBL" id="BARS01009381">
    <property type="protein sequence ID" value="GAF73857.1"/>
    <property type="molecule type" value="Genomic_DNA"/>
</dbReference>
<evidence type="ECO:0000256" key="1">
    <source>
        <dbReference type="SAM" id="Phobius"/>
    </source>
</evidence>
<dbReference type="AlphaFoldDB" id="X0SD52"/>
<keyword evidence="1" id="KW-1133">Transmembrane helix</keyword>
<name>X0SD52_9ZZZZ</name>
<keyword evidence="1" id="KW-0472">Membrane</keyword>
<evidence type="ECO:0000313" key="2">
    <source>
        <dbReference type="EMBL" id="GAF73857.1"/>
    </source>
</evidence>
<feature type="transmembrane region" description="Helical" evidence="1">
    <location>
        <begin position="82"/>
        <end position="101"/>
    </location>
</feature>
<protein>
    <submittedName>
        <fullName evidence="2">Uncharacterized protein</fullName>
    </submittedName>
</protein>
<organism evidence="2">
    <name type="scientific">marine sediment metagenome</name>
    <dbReference type="NCBI Taxonomy" id="412755"/>
    <lineage>
        <taxon>unclassified sequences</taxon>
        <taxon>metagenomes</taxon>
        <taxon>ecological metagenomes</taxon>
    </lineage>
</organism>
<accession>X0SD52</accession>
<reference evidence="2" key="1">
    <citation type="journal article" date="2014" name="Front. Microbiol.">
        <title>High frequency of phylogenetically diverse reductive dehalogenase-homologous genes in deep subseafloor sedimentary metagenomes.</title>
        <authorList>
            <person name="Kawai M."/>
            <person name="Futagami T."/>
            <person name="Toyoda A."/>
            <person name="Takaki Y."/>
            <person name="Nishi S."/>
            <person name="Hori S."/>
            <person name="Arai W."/>
            <person name="Tsubouchi T."/>
            <person name="Morono Y."/>
            <person name="Uchiyama I."/>
            <person name="Ito T."/>
            <person name="Fujiyama A."/>
            <person name="Inagaki F."/>
            <person name="Takami H."/>
        </authorList>
    </citation>
    <scope>NUCLEOTIDE SEQUENCE</scope>
    <source>
        <strain evidence="2">Expedition CK06-06</strain>
    </source>
</reference>
<sequence length="133" mass="15104">MTTGTEVVKLPRTRTEEAGEVLARAFHDDPYWSWVLPGECKRAQVLPWFMEVWVRCCHKYGQVHTTADNVAGVAAWMPPGKFPASLVAMMLAGMVFVPLKFGPAAFGRLMSSTNYVERLHKRDVPLRHWYLPT</sequence>
<gene>
    <name evidence="2" type="ORF">S01H1_17653</name>
</gene>
<comment type="caution">
    <text evidence="2">The sequence shown here is derived from an EMBL/GenBank/DDBJ whole genome shotgun (WGS) entry which is preliminary data.</text>
</comment>